<evidence type="ECO:0000313" key="2">
    <source>
        <dbReference type="EMBL" id="THV20558.1"/>
    </source>
</evidence>
<dbReference type="PROSITE" id="PS51208">
    <property type="entry name" value="AUTOTRANSPORTER"/>
    <property type="match status" value="1"/>
</dbReference>
<dbReference type="GO" id="GO:0016020">
    <property type="term" value="C:membrane"/>
    <property type="evidence" value="ECO:0007669"/>
    <property type="project" value="InterPro"/>
</dbReference>
<dbReference type="EMBL" id="STGV01000007">
    <property type="protein sequence ID" value="THV20558.1"/>
    <property type="molecule type" value="Genomic_DNA"/>
</dbReference>
<keyword evidence="3" id="KW-1185">Reference proteome</keyword>
<dbReference type="InterPro" id="IPR013783">
    <property type="entry name" value="Ig-like_fold"/>
</dbReference>
<dbReference type="SUPFAM" id="SSF103515">
    <property type="entry name" value="Autotransporter"/>
    <property type="match status" value="1"/>
</dbReference>
<evidence type="ECO:0000259" key="1">
    <source>
        <dbReference type="PROSITE" id="PS51208"/>
    </source>
</evidence>
<protein>
    <recommendedName>
        <fullName evidence="1">Autotransporter domain-containing protein</fullName>
    </recommendedName>
</protein>
<gene>
    <name evidence="2" type="ORF">FAA97_18335</name>
</gene>
<dbReference type="InterPro" id="IPR036709">
    <property type="entry name" value="Autotransporte_beta_dom_sf"/>
</dbReference>
<dbReference type="InterPro" id="IPR025883">
    <property type="entry name" value="Cadherin-like_domain"/>
</dbReference>
<organism evidence="2 3">
    <name type="scientific">Peteryoungia ipomoeae</name>
    <dbReference type="NCBI Taxonomy" id="1210932"/>
    <lineage>
        <taxon>Bacteria</taxon>
        <taxon>Pseudomonadati</taxon>
        <taxon>Pseudomonadota</taxon>
        <taxon>Alphaproteobacteria</taxon>
        <taxon>Hyphomicrobiales</taxon>
        <taxon>Rhizobiaceae</taxon>
        <taxon>Peteryoungia</taxon>
    </lineage>
</organism>
<dbReference type="InterPro" id="IPR015919">
    <property type="entry name" value="Cadherin-like_sf"/>
</dbReference>
<dbReference type="Gene3D" id="2.40.128.130">
    <property type="entry name" value="Autotransporter beta-domain"/>
    <property type="match status" value="1"/>
</dbReference>
<dbReference type="Pfam" id="PF12733">
    <property type="entry name" value="Cadherin-like"/>
    <property type="match status" value="7"/>
</dbReference>
<dbReference type="Pfam" id="PF05345">
    <property type="entry name" value="He_PIG"/>
    <property type="match status" value="3"/>
</dbReference>
<sequence length="1607" mass="161439">MWGIRSGLPAADGYGWLDAVGLDGATLPEATQASRSSAAICTNSRFNALCRVCLFFCLALAALVLTATRSEAALSAACQDVNNEWRNGKTITIADMQGNDSSTTYSSEYDSGFNFNDGESLSWFANGNADPSGNTNARYEVGDFADLDWVSGAITSSDGSFSASGSRTLISPSEVFITIEVQRNNENLTTGASVTLRVSCTEGPPVSLSPAAGALPAGQVGLDYDQTITASNGTGDYSYTFSGTLPAGLNLDPATGQLTGEPTMAGTSTFTVTATDENGSFGSATYTVQINPSSTATLSNLVLSEGMLSPIFASGTTSYTASVGNAVTSLTVTPTLTNTYATVTVNGAPTTSGDVSDAIDLDVGSNVITVVVTAQDGVTTATYTVTVTRAASTIATLSNLTLSAGTLVPGFASGTTSYTASVGNAVTSLTVTPTVTDATATITVNSVSVTSGNASGAIALNVGSNVITVVVTAQDGVTTATYTVTVTRATSTIATLSNLTLSAGTLTPAFASGTTSYTASVGNAVTSLTVTPTVTDATATITVNSVAVASGNASDAINLDVGSNVITVVVTAQDGVTTGTYTVTVTRAASTIATLSNLTLSAGTLTPAFASGTTSYTASVGNAVTSLTVTPTVTDATATITVNSVSVTSGNASGAIALNVGSNVITVVVTAQDGVTTGTYTVTITRDAPVSTNASLSALVLSQGTLVPGFASGTTSYTASVGNAVTSLTVTPTLTDATATITVNSVAVTSGNASGAINLDVGSNVVTVVVTAQDGVTTGTYTVTVTRAAPLSTDASLSALVLSQGTLTPGFASGTNSYTASVGNAVTSLTVTPTATSLNATVTVNSVTVASGNASNAINLSVGSNTITVVVTAQDGVTTGTYTVTATRAAPLSTDASLSALVLSQGTLVPGFASGTTSYTASVGNAVTSLTVTPTVTDATATITVNSVAVASGNASGAINLNVGDNFITVVVTAQDGVTTGTYTVIVNRAAPAVSISLSPASGALAAGQVGAAYSQSIGASGGTSPYSYSVTGGTLPAGLGLNTGNGQLTGTPTTAGTATFTITATDASNATGSAAYSLQINPAPPTSVSLSPASGTLPEAMAGEDYSASITASGGTGPYLYSLISGTLPDGMVLNVSTGELRGPLDVGTEGGYSFTIEARDTNNVTATGAYSLVVSEREVTVTDKQVPVPPGSVPANVNLATGATGGPFLSAAVASVDPPNGGTAEIVNGEFAQAGPPGPLGLYLKFTPNPSYSGEVTVRFTLTSALGTSNLGSVVYILSYDPLAVAEEIDGLVHDFVRTRQNLISNMIEVPGLLQRRRMQAGGSPVDARMSPSADGVTFGFATSLAQIRAVEAGEGGDTSPFNIWMDATIATHNREDNDDRWGSFAMISAGADYLLTERALVGLSFHYDRMTDPAAEDADLTGNGWLAGPYASLELGRGVFWDSSLLYGGSSNEIETAFWDGEFETRRFLFDTSISGQWYLDPATTLTPKLRAVYFSETVDDYAVENENGDILSFDGFLEEQLRISLGAELARQYVLDNGLLLTPSLALTSGVSGLDGSGLFGSVGTGFALTDGGNWSLDAALRFNIEGDGETSGGARLGLTVRF</sequence>
<dbReference type="SUPFAM" id="SSF49313">
    <property type="entry name" value="Cadherin-like"/>
    <property type="match status" value="3"/>
</dbReference>
<dbReference type="Gene3D" id="2.60.40.10">
    <property type="entry name" value="Immunoglobulins"/>
    <property type="match status" value="3"/>
</dbReference>
<accession>A0A4S8NTI3</accession>
<reference evidence="2 3" key="1">
    <citation type="submission" date="2019-04" db="EMBL/GenBank/DDBJ databases">
        <title>Genome sequence of strain shin9-1.</title>
        <authorList>
            <person name="Gao J."/>
            <person name="Sun J."/>
        </authorList>
    </citation>
    <scope>NUCLEOTIDE SEQUENCE [LARGE SCALE GENOMIC DNA]</scope>
    <source>
        <strain evidence="3">shin9-1</strain>
    </source>
</reference>
<evidence type="ECO:0000313" key="3">
    <source>
        <dbReference type="Proteomes" id="UP000308828"/>
    </source>
</evidence>
<comment type="caution">
    <text evidence="2">The sequence shown here is derived from an EMBL/GenBank/DDBJ whole genome shotgun (WGS) entry which is preliminary data.</text>
</comment>
<dbReference type="GO" id="GO:0005509">
    <property type="term" value="F:calcium ion binding"/>
    <property type="evidence" value="ECO:0007669"/>
    <property type="project" value="InterPro"/>
</dbReference>
<dbReference type="SMART" id="SM00869">
    <property type="entry name" value="Autotransporter"/>
    <property type="match status" value="1"/>
</dbReference>
<proteinExistence type="predicted"/>
<dbReference type="InterPro" id="IPR005546">
    <property type="entry name" value="Autotransporte_beta"/>
</dbReference>
<name>A0A4S8NTI3_9HYPH</name>
<dbReference type="OrthoDB" id="5720638at2"/>
<feature type="domain" description="Autotransporter" evidence="1">
    <location>
        <begin position="1359"/>
        <end position="1607"/>
    </location>
</feature>
<dbReference type="Proteomes" id="UP000308828">
    <property type="component" value="Unassembled WGS sequence"/>
</dbReference>